<keyword evidence="2" id="KW-0560">Oxidoreductase</keyword>
<keyword evidence="5" id="KW-1185">Reference proteome</keyword>
<sequence>MLKDLVLHNRSYRCYDSSVKISNELLFELISLARLTASTGNVQPLKYFISASEETNSLIFPLLRWAKPAASPLDTDENARPAAYICMFVDTNLVPALHSSYIDAGLAAQTILLGASEQGLGGCIITNFDKVRLKRELMVTIGAYEPLMVIALGSPNEDIVLEETGYETKCYYDGDGVRHVPKRQLMDIIIGM</sequence>
<dbReference type="PANTHER" id="PTHR43673">
    <property type="entry name" value="NAD(P)H NITROREDUCTASE YDGI-RELATED"/>
    <property type="match status" value="1"/>
</dbReference>
<dbReference type="AlphaFoldDB" id="A0A1H0G1E9"/>
<dbReference type="InterPro" id="IPR000415">
    <property type="entry name" value="Nitroreductase-like"/>
</dbReference>
<reference evidence="4 5" key="1">
    <citation type="submission" date="2016-10" db="EMBL/GenBank/DDBJ databases">
        <authorList>
            <person name="de Groot N.N."/>
        </authorList>
    </citation>
    <scope>NUCLEOTIDE SEQUENCE [LARGE SCALE GENOMIC DNA]</scope>
    <source>
        <strain evidence="4 5">CGMCC 1.5012</strain>
    </source>
</reference>
<dbReference type="Gene3D" id="3.40.109.10">
    <property type="entry name" value="NADH Oxidase"/>
    <property type="match status" value="1"/>
</dbReference>
<evidence type="ECO:0000256" key="2">
    <source>
        <dbReference type="ARBA" id="ARBA00023002"/>
    </source>
</evidence>
<dbReference type="Gene3D" id="2.20.180.10">
    <property type="entry name" value="putative fmn-dependent nitroreductase like domains"/>
    <property type="match status" value="1"/>
</dbReference>
<dbReference type="EMBL" id="FNID01000046">
    <property type="protein sequence ID" value="SDO00703.1"/>
    <property type="molecule type" value="Genomic_DNA"/>
</dbReference>
<evidence type="ECO:0000259" key="3">
    <source>
        <dbReference type="Pfam" id="PF00881"/>
    </source>
</evidence>
<dbReference type="GO" id="GO:0016491">
    <property type="term" value="F:oxidoreductase activity"/>
    <property type="evidence" value="ECO:0007669"/>
    <property type="project" value="UniProtKB-KW"/>
</dbReference>
<evidence type="ECO:0000256" key="1">
    <source>
        <dbReference type="ARBA" id="ARBA00007118"/>
    </source>
</evidence>
<dbReference type="OrthoDB" id="9804207at2"/>
<evidence type="ECO:0000313" key="4">
    <source>
        <dbReference type="EMBL" id="SDO00703.1"/>
    </source>
</evidence>
<dbReference type="RefSeq" id="WP_092643143.1">
    <property type="nucleotide sequence ID" value="NZ_FNID01000046.1"/>
</dbReference>
<feature type="domain" description="Nitroreductase" evidence="3">
    <location>
        <begin position="10"/>
        <end position="153"/>
    </location>
</feature>
<organism evidence="4 5">
    <name type="scientific">Acetanaerobacterium elongatum</name>
    <dbReference type="NCBI Taxonomy" id="258515"/>
    <lineage>
        <taxon>Bacteria</taxon>
        <taxon>Bacillati</taxon>
        <taxon>Bacillota</taxon>
        <taxon>Clostridia</taxon>
        <taxon>Eubacteriales</taxon>
        <taxon>Oscillospiraceae</taxon>
        <taxon>Acetanaerobacterium</taxon>
    </lineage>
</organism>
<dbReference type="STRING" id="258515.SAMN05192585_14610"/>
<evidence type="ECO:0000313" key="5">
    <source>
        <dbReference type="Proteomes" id="UP000199182"/>
    </source>
</evidence>
<dbReference type="InterPro" id="IPR029479">
    <property type="entry name" value="Nitroreductase"/>
</dbReference>
<proteinExistence type="inferred from homology"/>
<dbReference type="PANTHER" id="PTHR43673:SF10">
    <property type="entry name" value="NADH DEHYDROGENASE_NAD(P)H NITROREDUCTASE XCC3605-RELATED"/>
    <property type="match status" value="1"/>
</dbReference>
<dbReference type="Proteomes" id="UP000199182">
    <property type="component" value="Unassembled WGS sequence"/>
</dbReference>
<accession>A0A1H0G1E9</accession>
<dbReference type="Pfam" id="PF00881">
    <property type="entry name" value="Nitroreductase"/>
    <property type="match status" value="1"/>
</dbReference>
<comment type="similarity">
    <text evidence="1">Belongs to the nitroreductase family.</text>
</comment>
<dbReference type="SUPFAM" id="SSF55469">
    <property type="entry name" value="FMN-dependent nitroreductase-like"/>
    <property type="match status" value="1"/>
</dbReference>
<dbReference type="InterPro" id="IPR023312">
    <property type="entry name" value="Put_nitroreductase_C_bac"/>
</dbReference>
<name>A0A1H0G1E9_9FIRM</name>
<gene>
    <name evidence="4" type="ORF">SAMN05192585_14610</name>
</gene>
<protein>
    <submittedName>
        <fullName evidence="4">Nitroreductase</fullName>
    </submittedName>
</protein>